<proteinExistence type="predicted"/>
<dbReference type="RefSeq" id="WP_024488089.1">
    <property type="nucleotide sequence ID" value="NZ_NOVD01000075.1"/>
</dbReference>
<dbReference type="AlphaFoldDB" id="A0A2A5IZD3"/>
<keyword evidence="1" id="KW-0472">Membrane</keyword>
<keyword evidence="1" id="KW-1133">Transmembrane helix</keyword>
<name>A0A2A5IZD3_RHOSG</name>
<sequence length="127" mass="13731">MKFNLVVAVVLSIACVVIVGQHTTALSDEFSWRLMLLVLCLIAAVAIFGWRIRVRHQEPAVFVAVTYLSLGAVVAVAEAASGDYTRAIIIAVTAPIIPGFVVGDPRTRRWVNRIAGYSSDSPKIGHE</sequence>
<evidence type="ECO:0000313" key="2">
    <source>
        <dbReference type="EMBL" id="PCK22339.1"/>
    </source>
</evidence>
<feature type="transmembrane region" description="Helical" evidence="1">
    <location>
        <begin position="30"/>
        <end position="48"/>
    </location>
</feature>
<protein>
    <submittedName>
        <fullName evidence="2">Uncharacterized protein</fullName>
    </submittedName>
</protein>
<dbReference type="PROSITE" id="PS51257">
    <property type="entry name" value="PROKAR_LIPOPROTEIN"/>
    <property type="match status" value="1"/>
</dbReference>
<dbReference type="EMBL" id="NOVD01000075">
    <property type="protein sequence ID" value="PCK22339.1"/>
    <property type="molecule type" value="Genomic_DNA"/>
</dbReference>
<feature type="transmembrane region" description="Helical" evidence="1">
    <location>
        <begin position="60"/>
        <end position="78"/>
    </location>
</feature>
<gene>
    <name evidence="2" type="ORF">CHR55_32625</name>
</gene>
<organism evidence="2 3">
    <name type="scientific">Rhodococcus qingshengii</name>
    <dbReference type="NCBI Taxonomy" id="334542"/>
    <lineage>
        <taxon>Bacteria</taxon>
        <taxon>Bacillati</taxon>
        <taxon>Actinomycetota</taxon>
        <taxon>Actinomycetes</taxon>
        <taxon>Mycobacteriales</taxon>
        <taxon>Nocardiaceae</taxon>
        <taxon>Rhodococcus</taxon>
        <taxon>Rhodococcus erythropolis group</taxon>
    </lineage>
</organism>
<feature type="transmembrane region" description="Helical" evidence="1">
    <location>
        <begin position="84"/>
        <end position="103"/>
    </location>
</feature>
<comment type="caution">
    <text evidence="2">The sequence shown here is derived from an EMBL/GenBank/DDBJ whole genome shotgun (WGS) entry which is preliminary data.</text>
</comment>
<keyword evidence="1" id="KW-0812">Transmembrane</keyword>
<evidence type="ECO:0000256" key="1">
    <source>
        <dbReference type="SAM" id="Phobius"/>
    </source>
</evidence>
<dbReference type="Proteomes" id="UP000230886">
    <property type="component" value="Unassembled WGS sequence"/>
</dbReference>
<reference evidence="2 3" key="1">
    <citation type="submission" date="2017-07" db="EMBL/GenBank/DDBJ databases">
        <title>Draft sequence of Rhodococcus enclensis 23b-28.</title>
        <authorList>
            <person name="Besaury L."/>
            <person name="Sancelme M."/>
            <person name="Amato P."/>
            <person name="Lallement A."/>
            <person name="Delort A.-M."/>
        </authorList>
    </citation>
    <scope>NUCLEOTIDE SEQUENCE [LARGE SCALE GENOMIC DNA]</scope>
    <source>
        <strain evidence="2 3">23b-28</strain>
    </source>
</reference>
<accession>A0A2A5IZD3</accession>
<evidence type="ECO:0000313" key="3">
    <source>
        <dbReference type="Proteomes" id="UP000230886"/>
    </source>
</evidence>